<dbReference type="InterPro" id="IPR011990">
    <property type="entry name" value="TPR-like_helical_dom_sf"/>
</dbReference>
<dbReference type="KEGG" id="cyj:Cyan7822_5331"/>
<dbReference type="SUPFAM" id="SSF81606">
    <property type="entry name" value="PP2C-like"/>
    <property type="match status" value="1"/>
</dbReference>
<evidence type="ECO:0000313" key="6">
    <source>
        <dbReference type="Proteomes" id="UP000008206"/>
    </source>
</evidence>
<dbReference type="eggNOG" id="COG0457">
    <property type="taxonomic scope" value="Bacteria"/>
</dbReference>
<dbReference type="PROSITE" id="PS50005">
    <property type="entry name" value="TPR"/>
    <property type="match status" value="2"/>
</dbReference>
<evidence type="ECO:0000256" key="3">
    <source>
        <dbReference type="PROSITE-ProRule" id="PRU00339"/>
    </source>
</evidence>
<protein>
    <submittedName>
        <fullName evidence="5">Protein serine/threonine phosphatase</fullName>
    </submittedName>
</protein>
<evidence type="ECO:0000256" key="2">
    <source>
        <dbReference type="ARBA" id="ARBA00022803"/>
    </source>
</evidence>
<keyword evidence="1" id="KW-0677">Repeat</keyword>
<dbReference type="Gene3D" id="3.60.40.10">
    <property type="entry name" value="PPM-type phosphatase domain"/>
    <property type="match status" value="1"/>
</dbReference>
<dbReference type="InterPro" id="IPR001932">
    <property type="entry name" value="PPM-type_phosphatase-like_dom"/>
</dbReference>
<dbReference type="PANTHER" id="PTHR45586">
    <property type="entry name" value="TPR REPEAT-CONTAINING PROTEIN PA4667"/>
    <property type="match status" value="1"/>
</dbReference>
<evidence type="ECO:0000259" key="4">
    <source>
        <dbReference type="Pfam" id="PF13672"/>
    </source>
</evidence>
<dbReference type="HOGENOM" id="CLU_463620_0_0_3"/>
<dbReference type="STRING" id="497965.Cyan7822_5331"/>
<dbReference type="InterPro" id="IPR019734">
    <property type="entry name" value="TPR_rpt"/>
</dbReference>
<dbReference type="Pfam" id="PF13672">
    <property type="entry name" value="PP2C_2"/>
    <property type="match status" value="1"/>
</dbReference>
<dbReference type="OrthoDB" id="582579at2"/>
<dbReference type="eggNOG" id="COG0631">
    <property type="taxonomic scope" value="Bacteria"/>
</dbReference>
<dbReference type="InterPro" id="IPR036457">
    <property type="entry name" value="PPM-type-like_dom_sf"/>
</dbReference>
<evidence type="ECO:0000313" key="5">
    <source>
        <dbReference type="EMBL" id="ADN17210.1"/>
    </source>
</evidence>
<feature type="domain" description="PPM-type phosphatase" evidence="4">
    <location>
        <begin position="31"/>
        <end position="235"/>
    </location>
</feature>
<keyword evidence="6" id="KW-1185">Reference proteome</keyword>
<feature type="repeat" description="TPR" evidence="3">
    <location>
        <begin position="416"/>
        <end position="449"/>
    </location>
</feature>
<keyword evidence="2 3" id="KW-0802">TPR repeat</keyword>
<accession>E0U754</accession>
<feature type="repeat" description="TPR" evidence="3">
    <location>
        <begin position="382"/>
        <end position="415"/>
    </location>
</feature>
<dbReference type="SUPFAM" id="SSF48452">
    <property type="entry name" value="TPR-like"/>
    <property type="match status" value="1"/>
</dbReference>
<dbReference type="PANTHER" id="PTHR45586:SF1">
    <property type="entry name" value="LIPOPOLYSACCHARIDE ASSEMBLY PROTEIN B"/>
    <property type="match status" value="1"/>
</dbReference>
<dbReference type="SMART" id="SM00028">
    <property type="entry name" value="TPR"/>
    <property type="match status" value="4"/>
</dbReference>
<reference evidence="6" key="1">
    <citation type="journal article" date="2011" name="MBio">
        <title>Novel metabolic attributes of the genus Cyanothece, comprising a group of unicellular nitrogen-fixing Cyanobacteria.</title>
        <authorList>
            <person name="Bandyopadhyay A."/>
            <person name="Elvitigala T."/>
            <person name="Welsh E."/>
            <person name="Stockel J."/>
            <person name="Liberton M."/>
            <person name="Min H."/>
            <person name="Sherman L.A."/>
            <person name="Pakrasi H.B."/>
        </authorList>
    </citation>
    <scope>NUCLEOTIDE SEQUENCE [LARGE SCALE GENOMIC DNA]</scope>
    <source>
        <strain evidence="6">PCC 7822</strain>
    </source>
</reference>
<dbReference type="Proteomes" id="UP000008206">
    <property type="component" value="Chromosome"/>
</dbReference>
<organism evidence="5 6">
    <name type="scientific">Gloeothece verrucosa (strain PCC 7822)</name>
    <name type="common">Cyanothece sp. (strain PCC 7822)</name>
    <dbReference type="NCBI Taxonomy" id="497965"/>
    <lineage>
        <taxon>Bacteria</taxon>
        <taxon>Bacillati</taxon>
        <taxon>Cyanobacteriota</taxon>
        <taxon>Cyanophyceae</taxon>
        <taxon>Oscillatoriophycideae</taxon>
        <taxon>Chroococcales</taxon>
        <taxon>Aphanothecaceae</taxon>
        <taxon>Gloeothece</taxon>
        <taxon>Gloeothece verrucosa</taxon>
    </lineage>
</organism>
<evidence type="ECO:0000256" key="1">
    <source>
        <dbReference type="ARBA" id="ARBA00022737"/>
    </source>
</evidence>
<dbReference type="Gene3D" id="1.25.40.10">
    <property type="entry name" value="Tetratricopeptide repeat domain"/>
    <property type="match status" value="2"/>
</dbReference>
<dbReference type="AlphaFoldDB" id="E0U754"/>
<sequence length="588" mass="68979">MKEFPLVVNLEIIRERGEDAHLALSFSKNSDTSETVVMAVFDGLGGRSAGYNGLTGGKIASQEAVQKTESFLKQWQGKITQDKVFELQDTISRNLKQKADTNLKPSKLKGSLVQKRLCTTLALASISQQDNYCNVNIAWIGDSRIYFLNPEKGLQQLTVDDLIIEKDAFEMIREDPPMSQYFTADMEANWRINFKSEQFEERGCIIACTDGGFQYLTSPWDFERLLLETLNRANTPLDWQDLLFSKYEEIKQDDVSLILYPIGFNDFEFLKNAYQARLKTLDQFNEQSSYDDLYQIWNKYRINYEAKLHTNNHEDIQIQNSNTWVVEFKENKEKTSDEDSICQPINSNSLEIDSQKIDDEIDEDFNKEEFVKADRDETQIKIQELHEEGRKYCESKQWYKAIEVYQQLIKLEPAHIKGNLNLGIAYRKLYRFREAVECFNKIIEQKKEHYLAAILEIIIIYDYYQDYKNIVPFFDEVIKIPNHSIDLIDEDSMVIIATSLQKTGKLQDALNICQQIHEYDPRNPYILYLMGLINHQQQNLVNALKYLYDSYEIYHREYDKTRRSDLQKMLSIVNKEIKRVESDRGNTY</sequence>
<dbReference type="RefSeq" id="WP_013325248.1">
    <property type="nucleotide sequence ID" value="NC_014501.1"/>
</dbReference>
<dbReference type="InterPro" id="IPR051012">
    <property type="entry name" value="CellSynth/LPSAsmb/PSIAsmb"/>
</dbReference>
<proteinExistence type="predicted"/>
<gene>
    <name evidence="5" type="ordered locus">Cyan7822_5331</name>
</gene>
<dbReference type="EMBL" id="CP002198">
    <property type="protein sequence ID" value="ADN17210.1"/>
    <property type="molecule type" value="Genomic_DNA"/>
</dbReference>
<name>E0U754_GLOV7</name>